<keyword evidence="3" id="KW-0326">Glycosidase</keyword>
<dbReference type="OrthoDB" id="9801455at2"/>
<accession>A0A243WFT3</accession>
<keyword evidence="2 8" id="KW-0378">Hydrolase</keyword>
<feature type="domain" description="Beta-xylosidase C-terminal Concanavalin A-like" evidence="7">
    <location>
        <begin position="378"/>
        <end position="562"/>
    </location>
</feature>
<evidence type="ECO:0000256" key="5">
    <source>
        <dbReference type="PIRSR" id="PIRSR606710-2"/>
    </source>
</evidence>
<dbReference type="InterPro" id="IPR051795">
    <property type="entry name" value="Glycosyl_Hydrlase_43"/>
</dbReference>
<dbReference type="PANTHER" id="PTHR42812">
    <property type="entry name" value="BETA-XYLOSIDASE"/>
    <property type="match status" value="1"/>
</dbReference>
<reference evidence="8 9" key="1">
    <citation type="submission" date="2017-01" db="EMBL/GenBank/DDBJ databases">
        <title>A new Hymenobacter.</title>
        <authorList>
            <person name="Liang Y."/>
            <person name="Feng F."/>
        </authorList>
    </citation>
    <scope>NUCLEOTIDE SEQUENCE [LARGE SCALE GENOMIC DNA]</scope>
    <source>
        <strain evidence="8">MIMBbqt21</strain>
    </source>
</reference>
<keyword evidence="6" id="KW-0732">Signal</keyword>
<dbReference type="AlphaFoldDB" id="A0A243WFT3"/>
<evidence type="ECO:0000313" key="8">
    <source>
        <dbReference type="EMBL" id="OUJ74017.1"/>
    </source>
</evidence>
<feature type="active site" description="Proton acceptor" evidence="4">
    <location>
        <position position="69"/>
    </location>
</feature>
<feature type="chain" id="PRO_5013009608" evidence="6">
    <location>
        <begin position="33"/>
        <end position="720"/>
    </location>
</feature>
<dbReference type="InterPro" id="IPR006710">
    <property type="entry name" value="Glyco_hydro_43"/>
</dbReference>
<dbReference type="GO" id="GO:0004553">
    <property type="term" value="F:hydrolase activity, hydrolyzing O-glycosyl compounds"/>
    <property type="evidence" value="ECO:0007669"/>
    <property type="project" value="InterPro"/>
</dbReference>
<comment type="caution">
    <text evidence="8">The sequence shown here is derived from an EMBL/GenBank/DDBJ whole genome shotgun (WGS) entry which is preliminary data.</text>
</comment>
<keyword evidence="9" id="KW-1185">Reference proteome</keyword>
<evidence type="ECO:0000256" key="2">
    <source>
        <dbReference type="ARBA" id="ARBA00022801"/>
    </source>
</evidence>
<gene>
    <name evidence="8" type="ORF">BXP70_09680</name>
</gene>
<feature type="active site" description="Proton donor" evidence="4">
    <location>
        <position position="227"/>
    </location>
</feature>
<dbReference type="Pfam" id="PF04616">
    <property type="entry name" value="Glyco_hydro_43"/>
    <property type="match status" value="1"/>
</dbReference>
<dbReference type="Gene3D" id="2.115.10.20">
    <property type="entry name" value="Glycosyl hydrolase domain, family 43"/>
    <property type="match status" value="1"/>
</dbReference>
<dbReference type="PANTHER" id="PTHR42812:SF12">
    <property type="entry name" value="BETA-XYLOSIDASE-RELATED"/>
    <property type="match status" value="1"/>
</dbReference>
<dbReference type="InterPro" id="IPR023296">
    <property type="entry name" value="Glyco_hydro_beta-prop_sf"/>
</dbReference>
<evidence type="ECO:0000256" key="4">
    <source>
        <dbReference type="PIRSR" id="PIRSR606710-1"/>
    </source>
</evidence>
<evidence type="ECO:0000256" key="6">
    <source>
        <dbReference type="SAM" id="SignalP"/>
    </source>
</evidence>
<feature type="signal peptide" evidence="6">
    <location>
        <begin position="1"/>
        <end position="32"/>
    </location>
</feature>
<dbReference type="RefSeq" id="WP_086593860.1">
    <property type="nucleotide sequence ID" value="NZ_MTSE01000004.1"/>
</dbReference>
<dbReference type="SUPFAM" id="SSF75005">
    <property type="entry name" value="Arabinanase/levansucrase/invertase"/>
    <property type="match status" value="1"/>
</dbReference>
<sequence length="720" mass="79885">MPHFVPFSFLSRSALLLGFTIAASFLPSSAHAQRRAKAPKTAASTERTWVADNGNGTFTNPLFYEEFSDPDLIRVGNDFYLTGTTMHTMPGLPVLHSKDLVNWELMSYAAEKLDFGPAYRLEDGKSVYGQGIWAPSFRYARGKFHIFTNVNGRTTQLYTATNPAGPWTHTELKKSFHDLSVLFDDDGKTYVIWGYDELKIAELTDDLTDTKPGTEQVLIPKGSGVGEGSHFYKINGKYYITNTIYDPIGMMVCARADKATGPYEVTVISAEEALGIGVNWRLQPGRTPPFKLTQPTNDFASAIPMHQGGIVQTATGEWWGFSMMDYNAVGRLLTISPVTWTNGWPYFGLPGNLKRSPRTWVKPNTGASSPPMAPFKRNDEFSTTKLNPLWQWNHLPDDTKWSLTERKGFLRLHALPAKDFFSARNSLTQRAIGPESTPTTELELKGLKVGDVAGLALLNFPYTWIGVARTTEGFEVQQYDQQTEKLERQPIKASKVWLRAHCNFDTDLATLHYSTDGTTFQAMGGQIKLPYQLRTFQGIRYTLFNFNTQGTAGGYADFDRFVVDQPRAKGLTQPIPVSKTITLTSLADSTVLINWRGWLRPVPLNSPLAKGNAARFRVVDRGQGRVSLESAGGAESDGGLVTVVGLAGMGEVRIVKGQPSDANTFQWQDMLRGDLMLMNLSNHRYLLSIPRSGSLCAADAPGTRPDRKDGSCFMWQVVSE</sequence>
<dbReference type="Gene3D" id="2.60.120.200">
    <property type="match status" value="1"/>
</dbReference>
<evidence type="ECO:0000256" key="1">
    <source>
        <dbReference type="ARBA" id="ARBA00009865"/>
    </source>
</evidence>
<dbReference type="CDD" id="cd09001">
    <property type="entry name" value="GH43_FsAxh1-like"/>
    <property type="match status" value="1"/>
</dbReference>
<dbReference type="EMBL" id="MTSE01000004">
    <property type="protein sequence ID" value="OUJ74017.1"/>
    <property type="molecule type" value="Genomic_DNA"/>
</dbReference>
<feature type="site" description="Important for catalytic activity, responsible for pKa modulation of the active site Glu and correct orientation of both the proton donor and substrate" evidence="5">
    <location>
        <position position="178"/>
    </location>
</feature>
<name>A0A243WFT3_9BACT</name>
<organism evidence="8 9">
    <name type="scientific">Hymenobacter crusticola</name>
    <dbReference type="NCBI Taxonomy" id="1770526"/>
    <lineage>
        <taxon>Bacteria</taxon>
        <taxon>Pseudomonadati</taxon>
        <taxon>Bacteroidota</taxon>
        <taxon>Cytophagia</taxon>
        <taxon>Cytophagales</taxon>
        <taxon>Hymenobacteraceae</taxon>
        <taxon>Hymenobacter</taxon>
    </lineage>
</organism>
<proteinExistence type="inferred from homology"/>
<dbReference type="InterPro" id="IPR013320">
    <property type="entry name" value="ConA-like_dom_sf"/>
</dbReference>
<evidence type="ECO:0000259" key="7">
    <source>
        <dbReference type="Pfam" id="PF17851"/>
    </source>
</evidence>
<comment type="similarity">
    <text evidence="1">Belongs to the glycosyl hydrolase 43 family.</text>
</comment>
<evidence type="ECO:0000313" key="9">
    <source>
        <dbReference type="Proteomes" id="UP000194873"/>
    </source>
</evidence>
<dbReference type="SUPFAM" id="SSF49899">
    <property type="entry name" value="Concanavalin A-like lectins/glucanases"/>
    <property type="match status" value="1"/>
</dbReference>
<dbReference type="GO" id="GO:0005975">
    <property type="term" value="P:carbohydrate metabolic process"/>
    <property type="evidence" value="ECO:0007669"/>
    <property type="project" value="InterPro"/>
</dbReference>
<protein>
    <submittedName>
        <fullName evidence="8">Glycoside hydrolase</fullName>
    </submittedName>
</protein>
<evidence type="ECO:0000256" key="3">
    <source>
        <dbReference type="ARBA" id="ARBA00023295"/>
    </source>
</evidence>
<dbReference type="Proteomes" id="UP000194873">
    <property type="component" value="Unassembled WGS sequence"/>
</dbReference>
<dbReference type="InterPro" id="IPR041542">
    <property type="entry name" value="GH43_C2"/>
</dbReference>
<dbReference type="Pfam" id="PF17851">
    <property type="entry name" value="GH43_C2"/>
    <property type="match status" value="1"/>
</dbReference>